<evidence type="ECO:0000256" key="5">
    <source>
        <dbReference type="ARBA" id="ARBA00034078"/>
    </source>
</evidence>
<feature type="transmembrane region" description="Helical" evidence="7">
    <location>
        <begin position="112"/>
        <end position="133"/>
    </location>
</feature>
<dbReference type="Gene3D" id="2.102.10.10">
    <property type="entry name" value="Rieske [2Fe-2S] iron-sulphur domain"/>
    <property type="match status" value="1"/>
</dbReference>
<feature type="transmembrane region" description="Helical" evidence="7">
    <location>
        <begin position="80"/>
        <end position="100"/>
    </location>
</feature>
<evidence type="ECO:0000259" key="8">
    <source>
        <dbReference type="PROSITE" id="PS51296"/>
    </source>
</evidence>
<keyword evidence="7" id="KW-0812">Transmembrane</keyword>
<feature type="domain" description="Rieske" evidence="8">
    <location>
        <begin position="186"/>
        <end position="285"/>
    </location>
</feature>
<keyword evidence="1" id="KW-0001">2Fe-2S</keyword>
<evidence type="ECO:0000256" key="6">
    <source>
        <dbReference type="ARBA" id="ARBA00038001"/>
    </source>
</evidence>
<keyword evidence="7" id="KW-0472">Membrane</keyword>
<dbReference type="InterPro" id="IPR017941">
    <property type="entry name" value="Rieske_2Fe-2S"/>
</dbReference>
<dbReference type="Pfam" id="PF00355">
    <property type="entry name" value="Rieske"/>
    <property type="match status" value="1"/>
</dbReference>
<keyword evidence="3" id="KW-0408">Iron</keyword>
<name>A0ABV5MEK3_9ACTN</name>
<dbReference type="RefSeq" id="WP_223092475.1">
    <property type="nucleotide sequence ID" value="NZ_CP061913.1"/>
</dbReference>
<dbReference type="Proteomes" id="UP001589608">
    <property type="component" value="Unassembled WGS sequence"/>
</dbReference>
<keyword evidence="4" id="KW-0411">Iron-sulfur</keyword>
<evidence type="ECO:0000313" key="10">
    <source>
        <dbReference type="Proteomes" id="UP001589608"/>
    </source>
</evidence>
<gene>
    <name evidence="9" type="ORF">ACFFTR_29655</name>
</gene>
<keyword evidence="7" id="KW-1133">Transmembrane helix</keyword>
<comment type="similarity">
    <text evidence="6">Belongs to the bacterial ring-hydroxylating dioxygenase ferredoxin component family.</text>
</comment>
<sequence length="288" mass="29841">MPTFLARLEAARPLDRFAEALRRVAQATAGRGRLGDVLHGRPAGHPLHPAVVQFPVGAWMSTAVLDALPGRDTPGSRRAAAALLTAGTAGALPATLTGLADYVTLTPQQRRVALVHVTANVTALGFFAASIAARARGDHARGRRLSFTGLGLAGAGAYLGGHLAYAQGAGANHAATALPLVPSGWHRLDAVGAIAEGKLSSYTVGDVPVLVYREHDRFSALVGRCAHQGAPLAEGRTLDMGGDACVECPWHGSVFRLADGRALRGPAASDQTRLQTRVHAGHLEVAQP</sequence>
<comment type="cofactor">
    <cofactor evidence="5">
        <name>[2Fe-2S] cluster</name>
        <dbReference type="ChEBI" id="CHEBI:190135"/>
    </cofactor>
</comment>
<protein>
    <submittedName>
        <fullName evidence="9">Rieske 2Fe-2S domain-containing protein</fullName>
    </submittedName>
</protein>
<proteinExistence type="inferred from homology"/>
<dbReference type="InterPro" id="IPR036922">
    <property type="entry name" value="Rieske_2Fe-2S_sf"/>
</dbReference>
<dbReference type="PROSITE" id="PS51296">
    <property type="entry name" value="RIESKE"/>
    <property type="match status" value="1"/>
</dbReference>
<keyword evidence="10" id="KW-1185">Reference proteome</keyword>
<dbReference type="PANTHER" id="PTHR21496:SF0">
    <property type="entry name" value="RIESKE DOMAIN-CONTAINING PROTEIN"/>
    <property type="match status" value="1"/>
</dbReference>
<feature type="transmembrane region" description="Helical" evidence="7">
    <location>
        <begin position="145"/>
        <end position="165"/>
    </location>
</feature>
<evidence type="ECO:0000313" key="9">
    <source>
        <dbReference type="EMBL" id="MFB9447277.1"/>
    </source>
</evidence>
<reference evidence="9 10" key="1">
    <citation type="submission" date="2024-09" db="EMBL/GenBank/DDBJ databases">
        <authorList>
            <person name="Sun Q."/>
            <person name="Mori K."/>
        </authorList>
    </citation>
    <scope>NUCLEOTIDE SEQUENCE [LARGE SCALE GENOMIC DNA]</scope>
    <source>
        <strain evidence="9 10">JCM 3307</strain>
    </source>
</reference>
<evidence type="ECO:0000256" key="1">
    <source>
        <dbReference type="ARBA" id="ARBA00022714"/>
    </source>
</evidence>
<keyword evidence="2" id="KW-0479">Metal-binding</keyword>
<dbReference type="Pfam" id="PF09990">
    <property type="entry name" value="DUF2231"/>
    <property type="match status" value="1"/>
</dbReference>
<evidence type="ECO:0000256" key="7">
    <source>
        <dbReference type="SAM" id="Phobius"/>
    </source>
</evidence>
<evidence type="ECO:0000256" key="4">
    <source>
        <dbReference type="ARBA" id="ARBA00023014"/>
    </source>
</evidence>
<dbReference type="InterPro" id="IPR019251">
    <property type="entry name" value="DUF2231_TM"/>
</dbReference>
<accession>A0ABV5MEK3</accession>
<organism evidence="9 10">
    <name type="scientific">Dactylosporangium vinaceum</name>
    <dbReference type="NCBI Taxonomy" id="53362"/>
    <lineage>
        <taxon>Bacteria</taxon>
        <taxon>Bacillati</taxon>
        <taxon>Actinomycetota</taxon>
        <taxon>Actinomycetes</taxon>
        <taxon>Micromonosporales</taxon>
        <taxon>Micromonosporaceae</taxon>
        <taxon>Dactylosporangium</taxon>
    </lineage>
</organism>
<dbReference type="EMBL" id="JBHMCA010000052">
    <property type="protein sequence ID" value="MFB9447277.1"/>
    <property type="molecule type" value="Genomic_DNA"/>
</dbReference>
<comment type="caution">
    <text evidence="9">The sequence shown here is derived from an EMBL/GenBank/DDBJ whole genome shotgun (WGS) entry which is preliminary data.</text>
</comment>
<evidence type="ECO:0000256" key="3">
    <source>
        <dbReference type="ARBA" id="ARBA00023004"/>
    </source>
</evidence>
<dbReference type="SUPFAM" id="SSF50022">
    <property type="entry name" value="ISP domain"/>
    <property type="match status" value="1"/>
</dbReference>
<evidence type="ECO:0000256" key="2">
    <source>
        <dbReference type="ARBA" id="ARBA00022723"/>
    </source>
</evidence>
<dbReference type="CDD" id="cd03467">
    <property type="entry name" value="Rieske"/>
    <property type="match status" value="1"/>
</dbReference>
<dbReference type="PANTHER" id="PTHR21496">
    <property type="entry name" value="FERREDOXIN-RELATED"/>
    <property type="match status" value="1"/>
</dbReference>